<dbReference type="GO" id="GO:0043023">
    <property type="term" value="F:ribosomal large subunit binding"/>
    <property type="evidence" value="ECO:0007669"/>
    <property type="project" value="TreeGrafter"/>
</dbReference>
<keyword evidence="4 6" id="KW-0648">Protein biosynthesis</keyword>
<keyword evidence="3 6" id="KW-0963">Cytoplasm</keyword>
<dbReference type="InterPro" id="IPR023584">
    <property type="entry name" value="Ribosome_recyc_fac_dom"/>
</dbReference>
<dbReference type="FunFam" id="3.30.1360.40:FF:000001">
    <property type="entry name" value="Ribosome-recycling factor"/>
    <property type="match status" value="1"/>
</dbReference>
<dbReference type="GO" id="GO:0005737">
    <property type="term" value="C:cytoplasm"/>
    <property type="evidence" value="ECO:0007669"/>
    <property type="project" value="UniProtKB-SubCell"/>
</dbReference>
<dbReference type="FunFam" id="1.10.132.20:FF:000001">
    <property type="entry name" value="Ribosome-recycling factor"/>
    <property type="match status" value="1"/>
</dbReference>
<dbReference type="Pfam" id="PF01765">
    <property type="entry name" value="RRF"/>
    <property type="match status" value="1"/>
</dbReference>
<dbReference type="SUPFAM" id="SSF55194">
    <property type="entry name" value="Ribosome recycling factor, RRF"/>
    <property type="match status" value="1"/>
</dbReference>
<dbReference type="EMBL" id="JACNLK010000008">
    <property type="protein sequence ID" value="MBC8207659.1"/>
    <property type="molecule type" value="Genomic_DNA"/>
</dbReference>
<comment type="similarity">
    <text evidence="2 6">Belongs to the RRF family.</text>
</comment>
<dbReference type="PANTHER" id="PTHR20982:SF3">
    <property type="entry name" value="MITOCHONDRIAL RIBOSOME RECYCLING FACTOR PSEUDO 1"/>
    <property type="match status" value="1"/>
</dbReference>
<reference evidence="8 9" key="1">
    <citation type="submission" date="2020-08" db="EMBL/GenBank/DDBJ databases">
        <title>Bridging the membrane lipid divide: bacteria of the FCB group superphylum have the potential to synthesize archaeal ether lipids.</title>
        <authorList>
            <person name="Villanueva L."/>
            <person name="Von Meijenfeldt F.A.B."/>
            <person name="Westbye A.B."/>
            <person name="Yadav S."/>
            <person name="Hopmans E.C."/>
            <person name="Dutilh B.E."/>
            <person name="Sinninghe Damste J.S."/>
        </authorList>
    </citation>
    <scope>NUCLEOTIDE SEQUENCE [LARGE SCALE GENOMIC DNA]</scope>
    <source>
        <strain evidence="8">NIOZ-UU81</strain>
    </source>
</reference>
<evidence type="ECO:0000256" key="4">
    <source>
        <dbReference type="ARBA" id="ARBA00022917"/>
    </source>
</evidence>
<dbReference type="Proteomes" id="UP000599024">
    <property type="component" value="Unassembled WGS sequence"/>
</dbReference>
<protein>
    <recommendedName>
        <fullName evidence="6">Ribosome-recycling factor</fullName>
        <shortName evidence="6">RRF</shortName>
    </recommendedName>
    <alternativeName>
        <fullName evidence="6">Ribosome-releasing factor</fullName>
    </alternativeName>
</protein>
<dbReference type="GO" id="GO:0006415">
    <property type="term" value="P:translational termination"/>
    <property type="evidence" value="ECO:0007669"/>
    <property type="project" value="UniProtKB-UniRule"/>
</dbReference>
<dbReference type="InterPro" id="IPR002661">
    <property type="entry name" value="Ribosome_recyc_fac"/>
</dbReference>
<evidence type="ECO:0000256" key="6">
    <source>
        <dbReference type="HAMAP-Rule" id="MF_00040"/>
    </source>
</evidence>
<comment type="subcellular location">
    <subcellularLocation>
        <location evidence="1 6">Cytoplasm</location>
    </subcellularLocation>
</comment>
<evidence type="ECO:0000256" key="2">
    <source>
        <dbReference type="ARBA" id="ARBA00005912"/>
    </source>
</evidence>
<dbReference type="NCBIfam" id="TIGR00496">
    <property type="entry name" value="frr"/>
    <property type="match status" value="1"/>
</dbReference>
<dbReference type="CDD" id="cd00520">
    <property type="entry name" value="RRF"/>
    <property type="match status" value="1"/>
</dbReference>
<evidence type="ECO:0000313" key="9">
    <source>
        <dbReference type="Proteomes" id="UP000599024"/>
    </source>
</evidence>
<sequence length="184" mass="20913">MSEVVLEMIEKMEKSVENFRQELSKVRTGRASLGLVDNITVDAYGSPLPINQVGTLTIPESRMIAIQPWDPQMLGAIEKAILKSSIGLTPMNDGKVIRLTIPQLTEERRKDLVRQVKKIAEEFRVAVRNVRREAIDTLKKQKSNKEISEDDLFKMQDDVQKETDTFVKLIDEATAAKEEEVMEV</sequence>
<dbReference type="InterPro" id="IPR036191">
    <property type="entry name" value="RRF_sf"/>
</dbReference>
<feature type="domain" description="Ribosome recycling factor" evidence="7">
    <location>
        <begin position="19"/>
        <end position="182"/>
    </location>
</feature>
<proteinExistence type="inferred from homology"/>
<dbReference type="HAMAP" id="MF_00040">
    <property type="entry name" value="RRF"/>
    <property type="match status" value="1"/>
</dbReference>
<evidence type="ECO:0000259" key="7">
    <source>
        <dbReference type="Pfam" id="PF01765"/>
    </source>
</evidence>
<evidence type="ECO:0000256" key="1">
    <source>
        <dbReference type="ARBA" id="ARBA00004496"/>
    </source>
</evidence>
<dbReference type="PANTHER" id="PTHR20982">
    <property type="entry name" value="RIBOSOME RECYCLING FACTOR"/>
    <property type="match status" value="1"/>
</dbReference>
<organism evidence="8 9">
    <name type="scientific">Candidatus Desulfatifera sulfidica</name>
    <dbReference type="NCBI Taxonomy" id="2841691"/>
    <lineage>
        <taxon>Bacteria</taxon>
        <taxon>Pseudomonadati</taxon>
        <taxon>Thermodesulfobacteriota</taxon>
        <taxon>Desulfobulbia</taxon>
        <taxon>Desulfobulbales</taxon>
        <taxon>Desulfobulbaceae</taxon>
        <taxon>Candidatus Desulfatifera</taxon>
    </lineage>
</organism>
<comment type="caution">
    <text evidence="8">The sequence shown here is derived from an EMBL/GenBank/DDBJ whole genome shotgun (WGS) entry which is preliminary data.</text>
</comment>
<dbReference type="Gene3D" id="3.30.1360.40">
    <property type="match status" value="1"/>
</dbReference>
<evidence type="ECO:0000256" key="5">
    <source>
        <dbReference type="ARBA" id="ARBA00025050"/>
    </source>
</evidence>
<dbReference type="Gene3D" id="1.10.132.20">
    <property type="entry name" value="Ribosome-recycling factor"/>
    <property type="match status" value="1"/>
</dbReference>
<accession>A0A8J6N6Z6</accession>
<gene>
    <name evidence="6 8" type="primary">frr</name>
    <name evidence="8" type="ORF">H8E79_00610</name>
</gene>
<evidence type="ECO:0000313" key="8">
    <source>
        <dbReference type="EMBL" id="MBC8207659.1"/>
    </source>
</evidence>
<dbReference type="AlphaFoldDB" id="A0A8J6N6Z6"/>
<evidence type="ECO:0000256" key="3">
    <source>
        <dbReference type="ARBA" id="ARBA00022490"/>
    </source>
</evidence>
<comment type="function">
    <text evidence="5 6">Responsible for the release of ribosomes from messenger RNA at the termination of protein biosynthesis. May increase the efficiency of translation by recycling ribosomes from one round of translation to another.</text>
</comment>
<name>A0A8J6N6Z6_9BACT</name>